<dbReference type="WBParaSite" id="EVEC_0000651601-mRNA-1">
    <property type="protein sequence ID" value="EVEC_0000651601-mRNA-1"/>
    <property type="gene ID" value="EVEC_0000651601"/>
</dbReference>
<dbReference type="Proteomes" id="UP000274131">
    <property type="component" value="Unassembled WGS sequence"/>
</dbReference>
<keyword evidence="2" id="KW-1185">Reference proteome</keyword>
<dbReference type="EMBL" id="UXUI01008373">
    <property type="protein sequence ID" value="VDD91339.1"/>
    <property type="molecule type" value="Genomic_DNA"/>
</dbReference>
<reference evidence="1 2" key="2">
    <citation type="submission" date="2018-10" db="EMBL/GenBank/DDBJ databases">
        <authorList>
            <consortium name="Pathogen Informatics"/>
        </authorList>
    </citation>
    <scope>NUCLEOTIDE SEQUENCE [LARGE SCALE GENOMIC DNA]</scope>
</reference>
<evidence type="ECO:0000313" key="1">
    <source>
        <dbReference type="EMBL" id="VDD91339.1"/>
    </source>
</evidence>
<evidence type="ECO:0000313" key="2">
    <source>
        <dbReference type="Proteomes" id="UP000274131"/>
    </source>
</evidence>
<dbReference type="AlphaFoldDB" id="A0A0N4V850"/>
<reference evidence="3" key="1">
    <citation type="submission" date="2017-02" db="UniProtKB">
        <authorList>
            <consortium name="WormBaseParasite"/>
        </authorList>
    </citation>
    <scope>IDENTIFICATION</scope>
</reference>
<accession>A0A0N4V850</accession>
<organism evidence="3">
    <name type="scientific">Enterobius vermicularis</name>
    <name type="common">Human pinworm</name>
    <dbReference type="NCBI Taxonomy" id="51028"/>
    <lineage>
        <taxon>Eukaryota</taxon>
        <taxon>Metazoa</taxon>
        <taxon>Ecdysozoa</taxon>
        <taxon>Nematoda</taxon>
        <taxon>Chromadorea</taxon>
        <taxon>Rhabditida</taxon>
        <taxon>Spirurina</taxon>
        <taxon>Oxyuridomorpha</taxon>
        <taxon>Oxyuroidea</taxon>
        <taxon>Oxyuridae</taxon>
        <taxon>Enterobius</taxon>
    </lineage>
</organism>
<protein>
    <submittedName>
        <fullName evidence="3">Fibronectin type-III domain-containing protein</fullName>
    </submittedName>
</protein>
<gene>
    <name evidence="1" type="ORF">EVEC_LOCUS6090</name>
</gene>
<evidence type="ECO:0000313" key="3">
    <source>
        <dbReference type="WBParaSite" id="EVEC_0000651601-mRNA-1"/>
    </source>
</evidence>
<name>A0A0N4V850_ENTVE</name>
<proteinExistence type="predicted"/>
<sequence length="68" mass="7624">MKIEIRLLASETYEFCIVVMALNPGRLPFPKLLLQSSVIESSLLEEVVWMSLPSSIFVLIVDSISNGR</sequence>